<feature type="domain" description="YhaN AAA" evidence="3">
    <location>
        <begin position="1"/>
        <end position="202"/>
    </location>
</feature>
<proteinExistence type="predicted"/>
<dbReference type="Gene3D" id="3.40.50.300">
    <property type="entry name" value="P-loop containing nucleotide triphosphate hydrolases"/>
    <property type="match status" value="2"/>
</dbReference>
<evidence type="ECO:0000256" key="2">
    <source>
        <dbReference type="SAM" id="Phobius"/>
    </source>
</evidence>
<dbReference type="InterPro" id="IPR038734">
    <property type="entry name" value="YhaN_AAA"/>
</dbReference>
<keyword evidence="2" id="KW-1133">Transmembrane helix</keyword>
<accession>A0ABS4IDF2</accession>
<dbReference type="EMBL" id="JAGGKX010000004">
    <property type="protein sequence ID" value="MBP1968972.1"/>
    <property type="molecule type" value="Genomic_DNA"/>
</dbReference>
<protein>
    <submittedName>
        <fullName evidence="4">Uncharacterized protein YhaN</fullName>
    </submittedName>
</protein>
<keyword evidence="1" id="KW-0175">Coiled coil</keyword>
<dbReference type="SUPFAM" id="SSF52540">
    <property type="entry name" value="P-loop containing nucleoside triphosphate hydrolases"/>
    <property type="match status" value="1"/>
</dbReference>
<evidence type="ECO:0000259" key="3">
    <source>
        <dbReference type="Pfam" id="PF13514"/>
    </source>
</evidence>
<feature type="coiled-coil region" evidence="1">
    <location>
        <begin position="287"/>
        <end position="410"/>
    </location>
</feature>
<comment type="caution">
    <text evidence="4">The sequence shown here is derived from an EMBL/GenBank/DDBJ whole genome shotgun (WGS) entry which is preliminary data.</text>
</comment>
<organism evidence="4 5">
    <name type="scientific">Virgibacillus natechei</name>
    <dbReference type="NCBI Taxonomy" id="1216297"/>
    <lineage>
        <taxon>Bacteria</taxon>
        <taxon>Bacillati</taxon>
        <taxon>Bacillota</taxon>
        <taxon>Bacilli</taxon>
        <taxon>Bacillales</taxon>
        <taxon>Bacillaceae</taxon>
        <taxon>Virgibacillus</taxon>
    </lineage>
</organism>
<feature type="coiled-coil region" evidence="1">
    <location>
        <begin position="205"/>
        <end position="239"/>
    </location>
</feature>
<reference evidence="4 5" key="1">
    <citation type="submission" date="2021-03" db="EMBL/GenBank/DDBJ databases">
        <title>Genomic Encyclopedia of Type Strains, Phase IV (KMG-IV): sequencing the most valuable type-strain genomes for metagenomic binning, comparative biology and taxonomic classification.</title>
        <authorList>
            <person name="Goeker M."/>
        </authorList>
    </citation>
    <scope>NUCLEOTIDE SEQUENCE [LARGE SCALE GENOMIC DNA]</scope>
    <source>
        <strain evidence="4 5">DSM 25609</strain>
    </source>
</reference>
<keyword evidence="2" id="KW-0812">Transmembrane</keyword>
<sequence length="985" mass="116316">MKLSHAFVYGFGKWIDFEIDFTSESAKIIYGENESGKSTLQKFILFMLFGLPPKQRAFYRPKTSGKMGGRLTIKDSVCSYTIERFDEVKNGAATCYISDGSEQGEEWLKERLKGMTYSTYQSIFSFTAVDLHTLEEMKEDDFGEVLLAIGLTGSNNIYNIEKKLDNQIGELFKPYGKKPAINQQLDSLNDLFAKLQSSIAEEATYREKQAKLAFLTQEKDRLQGELQQEKRNLFSIEKKQQVLPIVHEYHHYTTQLTSYPKFLVFPENGVERLEKLNGALLPLQSELAVWEDNQERYNEKIVELQEKLEDSMYEEAQLILQKKEQYKESKKELKRIQSSLDTLSNQLNTEINQLNTRLESDELSTIVLPFHIEKTWHQIKNNSDQLALDKEQLRQEKNQSRQQRNYVINQQQELEDELLTDKYRRELDEKINEYKEHDLVKKLKRESVQKQKEWENKKTIKEKNIHHMLIGSIVFSMLAGIIALFTESPWVIYLIPILLIVGVGQWVWGRKTIRDIDNVLIQDELQVPSFTITKEEREEAEKLLTSDNRNRNERGSLREQLKSIDIQFIKLDEKQKMIEGKEERLHAQLSVQYEAYPFLEDIDVNYWPEFYYSLKQLLKLDRERNQSQAQRERLQESQHAYHQEVNRFLNEKSSETITTSCDHSIEIIENMLQMYQNTSRQLEQYQHLVIENTQKQRETKQKMHTYEKAIKKLLDSAEVETIDTFYKTSKQLEAKQEIEEKRNKTMERIRANYPDEQILEESLDESGLEIRHQESQAAIEQIEKDINKKRDQLAEVSAEIDRMELSEMHSKTIHRYQMETESLNKLAKQWAVFKTAKEMLIETKRTYRNKYLHKVMDRTSYYFKELTGAFYHKVYAPTDNKPFQVESNDNLRYTVNELSQGTIDQLYVSLRLAISEVMSEKHRLPFMIDDAFVNFDAIRTKRIMKIIEEISETQQMIIFTCKKEVVKASKKAEIIDLDYTTVSII</sequence>
<dbReference type="Pfam" id="PF13514">
    <property type="entry name" value="AAA_27"/>
    <property type="match status" value="1"/>
</dbReference>
<gene>
    <name evidence="4" type="ORF">J2Z83_001075</name>
</gene>
<evidence type="ECO:0000256" key="1">
    <source>
        <dbReference type="SAM" id="Coils"/>
    </source>
</evidence>
<feature type="transmembrane region" description="Helical" evidence="2">
    <location>
        <begin position="465"/>
        <end position="484"/>
    </location>
</feature>
<keyword evidence="5" id="KW-1185">Reference proteome</keyword>
<evidence type="ECO:0000313" key="4">
    <source>
        <dbReference type="EMBL" id="MBP1968972.1"/>
    </source>
</evidence>
<dbReference type="RefSeq" id="WP_209462193.1">
    <property type="nucleotide sequence ID" value="NZ_CP110224.1"/>
</dbReference>
<dbReference type="PANTHER" id="PTHR41259:SF1">
    <property type="entry name" value="DOUBLE-STRAND BREAK REPAIR RAD50 ATPASE, PUTATIVE-RELATED"/>
    <property type="match status" value="1"/>
</dbReference>
<dbReference type="PANTHER" id="PTHR41259">
    <property type="entry name" value="DOUBLE-STRAND BREAK REPAIR RAD50 ATPASE, PUTATIVE-RELATED"/>
    <property type="match status" value="1"/>
</dbReference>
<feature type="transmembrane region" description="Helical" evidence="2">
    <location>
        <begin position="490"/>
        <end position="508"/>
    </location>
</feature>
<evidence type="ECO:0000313" key="5">
    <source>
        <dbReference type="Proteomes" id="UP001519345"/>
    </source>
</evidence>
<name>A0ABS4IDF2_9BACI</name>
<dbReference type="InterPro" id="IPR027417">
    <property type="entry name" value="P-loop_NTPase"/>
</dbReference>
<dbReference type="Proteomes" id="UP001519345">
    <property type="component" value="Unassembled WGS sequence"/>
</dbReference>
<feature type="coiled-coil region" evidence="1">
    <location>
        <begin position="772"/>
        <end position="806"/>
    </location>
</feature>
<keyword evidence="2" id="KW-0472">Membrane</keyword>